<keyword evidence="2" id="KW-1185">Reference proteome</keyword>
<protein>
    <submittedName>
        <fullName evidence="1">Uncharacterized protein</fullName>
    </submittedName>
</protein>
<evidence type="ECO:0000313" key="2">
    <source>
        <dbReference type="Proteomes" id="UP001418222"/>
    </source>
</evidence>
<accession>A0AAP0G0J7</accession>
<dbReference type="AlphaFoldDB" id="A0AAP0G0J7"/>
<comment type="caution">
    <text evidence="1">The sequence shown here is derived from an EMBL/GenBank/DDBJ whole genome shotgun (WGS) entry which is preliminary data.</text>
</comment>
<dbReference type="EMBL" id="JBBWWQ010000014">
    <property type="protein sequence ID" value="KAK8930716.1"/>
    <property type="molecule type" value="Genomic_DNA"/>
</dbReference>
<dbReference type="Proteomes" id="UP001418222">
    <property type="component" value="Unassembled WGS sequence"/>
</dbReference>
<gene>
    <name evidence="1" type="ORF">KSP39_PZI016372</name>
</gene>
<evidence type="ECO:0000313" key="1">
    <source>
        <dbReference type="EMBL" id="KAK8930716.1"/>
    </source>
</evidence>
<reference evidence="1 2" key="1">
    <citation type="journal article" date="2022" name="Nat. Plants">
        <title>Genomes of leafy and leafless Platanthera orchids illuminate the evolution of mycoheterotrophy.</title>
        <authorList>
            <person name="Li M.H."/>
            <person name="Liu K.W."/>
            <person name="Li Z."/>
            <person name="Lu H.C."/>
            <person name="Ye Q.L."/>
            <person name="Zhang D."/>
            <person name="Wang J.Y."/>
            <person name="Li Y.F."/>
            <person name="Zhong Z.M."/>
            <person name="Liu X."/>
            <person name="Yu X."/>
            <person name="Liu D.K."/>
            <person name="Tu X.D."/>
            <person name="Liu B."/>
            <person name="Hao Y."/>
            <person name="Liao X.Y."/>
            <person name="Jiang Y.T."/>
            <person name="Sun W.H."/>
            <person name="Chen J."/>
            <person name="Chen Y.Q."/>
            <person name="Ai Y."/>
            <person name="Zhai J.W."/>
            <person name="Wu S.S."/>
            <person name="Zhou Z."/>
            <person name="Hsiao Y.Y."/>
            <person name="Wu W.L."/>
            <person name="Chen Y.Y."/>
            <person name="Lin Y.F."/>
            <person name="Hsu J.L."/>
            <person name="Li C.Y."/>
            <person name="Wang Z.W."/>
            <person name="Zhao X."/>
            <person name="Zhong W.Y."/>
            <person name="Ma X.K."/>
            <person name="Ma L."/>
            <person name="Huang J."/>
            <person name="Chen G.Z."/>
            <person name="Huang M.Z."/>
            <person name="Huang L."/>
            <person name="Peng D.H."/>
            <person name="Luo Y.B."/>
            <person name="Zou S.Q."/>
            <person name="Chen S.P."/>
            <person name="Lan S."/>
            <person name="Tsai W.C."/>
            <person name="Van de Peer Y."/>
            <person name="Liu Z.J."/>
        </authorList>
    </citation>
    <scope>NUCLEOTIDE SEQUENCE [LARGE SCALE GENOMIC DNA]</scope>
    <source>
        <strain evidence="1">Lor287</strain>
    </source>
</reference>
<organism evidence="1 2">
    <name type="scientific">Platanthera zijinensis</name>
    <dbReference type="NCBI Taxonomy" id="2320716"/>
    <lineage>
        <taxon>Eukaryota</taxon>
        <taxon>Viridiplantae</taxon>
        <taxon>Streptophyta</taxon>
        <taxon>Embryophyta</taxon>
        <taxon>Tracheophyta</taxon>
        <taxon>Spermatophyta</taxon>
        <taxon>Magnoliopsida</taxon>
        <taxon>Liliopsida</taxon>
        <taxon>Asparagales</taxon>
        <taxon>Orchidaceae</taxon>
        <taxon>Orchidoideae</taxon>
        <taxon>Orchideae</taxon>
        <taxon>Orchidinae</taxon>
        <taxon>Platanthera</taxon>
    </lineage>
</organism>
<sequence>MINFFPARMLLPLPRSPAKPAGFTSAQLLSSVGGRRSLLHDAASTWLLSEVLYFAISPHLELHFSAMASLNKRFLHFVLPLNSMNEFLD</sequence>
<proteinExistence type="predicted"/>
<name>A0AAP0G0J7_9ASPA</name>